<keyword evidence="3" id="KW-1185">Reference proteome</keyword>
<name>A0AAV3P6Z3_LITER</name>
<evidence type="ECO:0000256" key="1">
    <source>
        <dbReference type="SAM" id="MobiDB-lite"/>
    </source>
</evidence>
<reference evidence="2 3" key="1">
    <citation type="submission" date="2024-01" db="EMBL/GenBank/DDBJ databases">
        <title>The complete chloroplast genome sequence of Lithospermum erythrorhizon: insights into the phylogenetic relationship among Boraginaceae species and the maternal lineages of purple gromwells.</title>
        <authorList>
            <person name="Okada T."/>
            <person name="Watanabe K."/>
        </authorList>
    </citation>
    <scope>NUCLEOTIDE SEQUENCE [LARGE SCALE GENOMIC DNA]</scope>
</reference>
<feature type="region of interest" description="Disordered" evidence="1">
    <location>
        <begin position="142"/>
        <end position="182"/>
    </location>
</feature>
<sequence>MHDERTIRTLQLLISDSASKGRRDSPPAPAPEPVEVSSSSEEDETMSPLLRSQPGSKLYSCGCWRAIFCHRCSGTGGLGWCWLGNSSNSFLGPPPSSGVPAHEPIYVPSWEFSSSPEEDGVSPSSFSAMRDKSFKGILSSYEKASGSSSRASQLEGELKALKREKAREKGVLQRRRAEGHES</sequence>
<feature type="region of interest" description="Disordered" evidence="1">
    <location>
        <begin position="1"/>
        <end position="51"/>
    </location>
</feature>
<evidence type="ECO:0000313" key="3">
    <source>
        <dbReference type="Proteomes" id="UP001454036"/>
    </source>
</evidence>
<feature type="compositionally biased region" description="Polar residues" evidence="1">
    <location>
        <begin position="8"/>
        <end position="18"/>
    </location>
</feature>
<accession>A0AAV3P6Z3</accession>
<proteinExistence type="predicted"/>
<evidence type="ECO:0000313" key="2">
    <source>
        <dbReference type="EMBL" id="GAA0145803.1"/>
    </source>
</evidence>
<dbReference type="AlphaFoldDB" id="A0AAV3P6Z3"/>
<dbReference type="EMBL" id="BAABME010000833">
    <property type="protein sequence ID" value="GAA0145803.1"/>
    <property type="molecule type" value="Genomic_DNA"/>
</dbReference>
<feature type="compositionally biased region" description="Basic and acidic residues" evidence="1">
    <location>
        <begin position="156"/>
        <end position="182"/>
    </location>
</feature>
<dbReference type="Proteomes" id="UP001454036">
    <property type="component" value="Unassembled WGS sequence"/>
</dbReference>
<organism evidence="2 3">
    <name type="scientific">Lithospermum erythrorhizon</name>
    <name type="common">Purple gromwell</name>
    <name type="synonym">Lithospermum officinale var. erythrorhizon</name>
    <dbReference type="NCBI Taxonomy" id="34254"/>
    <lineage>
        <taxon>Eukaryota</taxon>
        <taxon>Viridiplantae</taxon>
        <taxon>Streptophyta</taxon>
        <taxon>Embryophyta</taxon>
        <taxon>Tracheophyta</taxon>
        <taxon>Spermatophyta</taxon>
        <taxon>Magnoliopsida</taxon>
        <taxon>eudicotyledons</taxon>
        <taxon>Gunneridae</taxon>
        <taxon>Pentapetalae</taxon>
        <taxon>asterids</taxon>
        <taxon>lamiids</taxon>
        <taxon>Boraginales</taxon>
        <taxon>Boraginaceae</taxon>
        <taxon>Boraginoideae</taxon>
        <taxon>Lithospermeae</taxon>
        <taxon>Lithospermum</taxon>
    </lineage>
</organism>
<protein>
    <submittedName>
        <fullName evidence="2">Uncharacterized protein</fullName>
    </submittedName>
</protein>
<gene>
    <name evidence="2" type="ORF">LIER_05906</name>
</gene>
<comment type="caution">
    <text evidence="2">The sequence shown here is derived from an EMBL/GenBank/DDBJ whole genome shotgun (WGS) entry which is preliminary data.</text>
</comment>